<dbReference type="EMBL" id="CP067140">
    <property type="protein sequence ID" value="WCR02263.1"/>
    <property type="molecule type" value="Genomic_DNA"/>
</dbReference>
<evidence type="ECO:0000256" key="2">
    <source>
        <dbReference type="ARBA" id="ARBA00022946"/>
    </source>
</evidence>
<reference evidence="4 6" key="1">
    <citation type="submission" date="2017-01" db="EMBL/GenBank/DDBJ databases">
        <authorList>
            <person name="Varghese N."/>
            <person name="Submissions S."/>
        </authorList>
    </citation>
    <scope>NUCLEOTIDE SEQUENCE [LARGE SCALE GENOMIC DNA]</scope>
    <source>
        <strain evidence="4 6">DSM 18447</strain>
    </source>
</reference>
<evidence type="ECO:0000313" key="5">
    <source>
        <dbReference type="EMBL" id="WCR02263.1"/>
    </source>
</evidence>
<dbReference type="SUPFAM" id="SSF160909">
    <property type="entry name" value="ATP12-like"/>
    <property type="match status" value="1"/>
</dbReference>
<organism evidence="4 6">
    <name type="scientific">Paracoccus saliphilus</name>
    <dbReference type="NCBI Taxonomy" id="405559"/>
    <lineage>
        <taxon>Bacteria</taxon>
        <taxon>Pseudomonadati</taxon>
        <taxon>Pseudomonadota</taxon>
        <taxon>Alphaproteobacteria</taxon>
        <taxon>Rhodobacterales</taxon>
        <taxon>Paracoccaceae</taxon>
        <taxon>Paracoccus</taxon>
    </lineage>
</organism>
<reference evidence="5 7" key="2">
    <citation type="submission" date="2021-01" db="EMBL/GenBank/DDBJ databases">
        <title>Biogeographic distribution of Paracoccus.</title>
        <authorList>
            <person name="Hollensteiner J."/>
            <person name="Leineberger J."/>
            <person name="Brinkhoff T."/>
            <person name="Daniel R."/>
        </authorList>
    </citation>
    <scope>NUCLEOTIDE SEQUENCE [LARGE SCALE GENOMIC DNA]</scope>
    <source>
        <strain evidence="5 7">DSM 18447</strain>
    </source>
</reference>
<dbReference type="Pfam" id="PF07542">
    <property type="entry name" value="ATP12"/>
    <property type="match status" value="1"/>
</dbReference>
<dbReference type="Gene3D" id="3.30.2180.10">
    <property type="entry name" value="ATP12-like"/>
    <property type="match status" value="1"/>
</dbReference>
<dbReference type="InterPro" id="IPR042272">
    <property type="entry name" value="ATP12_ATP_synth-F1-assembly_N"/>
</dbReference>
<protein>
    <submittedName>
        <fullName evidence="4 5">ATPase</fullName>
    </submittedName>
</protein>
<dbReference type="Gene3D" id="1.10.3580.10">
    <property type="entry name" value="ATP12 ATPase"/>
    <property type="match status" value="1"/>
</dbReference>
<evidence type="ECO:0000256" key="3">
    <source>
        <dbReference type="ARBA" id="ARBA00023186"/>
    </source>
</evidence>
<dbReference type="PANTHER" id="PTHR21013:SF10">
    <property type="entry name" value="ATP SYNTHASE MITOCHONDRIAL F1 COMPLEX ASSEMBLY FACTOR 2"/>
    <property type="match status" value="1"/>
</dbReference>
<dbReference type="EMBL" id="FTOU01000009">
    <property type="protein sequence ID" value="SIS92818.1"/>
    <property type="molecule type" value="Genomic_DNA"/>
</dbReference>
<keyword evidence="3" id="KW-0143">Chaperone</keyword>
<evidence type="ECO:0000256" key="1">
    <source>
        <dbReference type="ARBA" id="ARBA00008231"/>
    </source>
</evidence>
<gene>
    <name evidence="5" type="ORF">JHX88_15405</name>
    <name evidence="4" type="ORF">SAMN05421772_10930</name>
</gene>
<accession>A0AA45W5C2</accession>
<name>A0AA45W5C2_9RHOB</name>
<evidence type="ECO:0000313" key="4">
    <source>
        <dbReference type="EMBL" id="SIS92818.1"/>
    </source>
</evidence>
<dbReference type="InterPro" id="IPR023335">
    <property type="entry name" value="ATP12_ortho_dom_sf"/>
</dbReference>
<proteinExistence type="inferred from homology"/>
<sequence>MSEWKARRFWKAAGTRPADGGWEILLDERPLRTPGKQALILPTEALAQAIAAEWDAQTEVIDPNAMPLTRAANSAIEKVRPQFDAVAAMLAEYGGTDLLCYRAEHPEELVRMEAEGWDPLVDWAATALQAPLRITHGIIPVRQPDDSLERLRAEIDRLDSFGLMALHDLVTLPGSLVLGLAVLHERLSAEEAYHLARIDETFQISQWGRDEEAEATARNRLDAMRSAERFQQLLCKS</sequence>
<dbReference type="GO" id="GO:0043461">
    <property type="term" value="P:proton-transporting ATP synthase complex assembly"/>
    <property type="evidence" value="ECO:0007669"/>
    <property type="project" value="InterPro"/>
</dbReference>
<comment type="similarity">
    <text evidence="1">Belongs to the ATP12 family.</text>
</comment>
<evidence type="ECO:0000313" key="7">
    <source>
        <dbReference type="Proteomes" id="UP001215549"/>
    </source>
</evidence>
<dbReference type="InterPro" id="IPR011419">
    <property type="entry name" value="ATP12_ATP_synth-F1-assembly"/>
</dbReference>
<dbReference type="Proteomes" id="UP000186216">
    <property type="component" value="Unassembled WGS sequence"/>
</dbReference>
<dbReference type="AlphaFoldDB" id="A0AA45W5C2"/>
<dbReference type="PANTHER" id="PTHR21013">
    <property type="entry name" value="ATP SYNTHASE MITOCHONDRIAL F1 COMPLEX ASSEMBLY FACTOR 2/ATP12 PROTEIN, MITOCHONDRIAL PRECURSOR"/>
    <property type="match status" value="1"/>
</dbReference>
<keyword evidence="2" id="KW-0809">Transit peptide</keyword>
<evidence type="ECO:0000313" key="6">
    <source>
        <dbReference type="Proteomes" id="UP000186216"/>
    </source>
</evidence>
<keyword evidence="7" id="KW-1185">Reference proteome</keyword>
<dbReference type="Proteomes" id="UP001215549">
    <property type="component" value="Chromosome"/>
</dbReference>
<dbReference type="RefSeq" id="WP_076526655.1">
    <property type="nucleotide sequence ID" value="NZ_CP067140.1"/>
</dbReference>